<dbReference type="GO" id="GO:0005634">
    <property type="term" value="C:nucleus"/>
    <property type="evidence" value="ECO:0007669"/>
    <property type="project" value="UniProtKB-SubCell"/>
</dbReference>
<feature type="domain" description="Myb-like" evidence="8">
    <location>
        <begin position="57"/>
        <end position="107"/>
    </location>
</feature>
<evidence type="ECO:0000256" key="6">
    <source>
        <dbReference type="ARBA" id="ARBA00023163"/>
    </source>
</evidence>
<sequence length="243" mass="27694">MGSPPPVRRGAWTPAEDDLLRSCIQRHGEGQWHKVPSRAGLNRCRKSCRLRWLNCLKPDIKRGEFTSDEIDLMIRLHNLLGNRWSLIAGRLPGRTPNDVKNFWNTHMRRKLKPSSPYCKEDDVKGKTVKIIKPRPRKLSNNTSLFTANVSNNLDNGKASVPVAFPPLDNKDDNKINNQSNTTNTFAGANAPTFFEGESSSKQNDWWSNFSFDEEILNLFHNEEQELIYDGIEMDIGIMGSQDL</sequence>
<evidence type="ECO:0000313" key="10">
    <source>
        <dbReference type="EMBL" id="AIT52320.1"/>
    </source>
</evidence>
<evidence type="ECO:0000256" key="4">
    <source>
        <dbReference type="ARBA" id="ARBA00023125"/>
    </source>
</evidence>
<evidence type="ECO:0000259" key="9">
    <source>
        <dbReference type="PROSITE" id="PS51294"/>
    </source>
</evidence>
<protein>
    <submittedName>
        <fullName evidence="10">MYB family protein</fullName>
    </submittedName>
</protein>
<dbReference type="SMART" id="SM00717">
    <property type="entry name" value="SANT"/>
    <property type="match status" value="2"/>
</dbReference>
<feature type="domain" description="HTH myb-type" evidence="9">
    <location>
        <begin position="61"/>
        <end position="111"/>
    </location>
</feature>
<keyword evidence="4" id="KW-0238">DNA-binding</keyword>
<keyword evidence="7" id="KW-0539">Nucleus</keyword>
<dbReference type="InterPro" id="IPR015495">
    <property type="entry name" value="Myb_TF_plants"/>
</dbReference>
<organism evidence="10">
    <name type="scientific">Jatropha curcas</name>
    <name type="common">Barbados nut</name>
    <dbReference type="NCBI Taxonomy" id="180498"/>
    <lineage>
        <taxon>Eukaryota</taxon>
        <taxon>Viridiplantae</taxon>
        <taxon>Streptophyta</taxon>
        <taxon>Embryophyta</taxon>
        <taxon>Tracheophyta</taxon>
        <taxon>Spermatophyta</taxon>
        <taxon>Magnoliopsida</taxon>
        <taxon>eudicotyledons</taxon>
        <taxon>Gunneridae</taxon>
        <taxon>Pentapetalae</taxon>
        <taxon>rosids</taxon>
        <taxon>fabids</taxon>
        <taxon>Malpighiales</taxon>
        <taxon>Euphorbiaceae</taxon>
        <taxon>Crotonoideae</taxon>
        <taxon>Jatropheae</taxon>
        <taxon>Jatropha</taxon>
    </lineage>
</organism>
<dbReference type="InterPro" id="IPR001005">
    <property type="entry name" value="SANT/Myb"/>
</dbReference>
<dbReference type="PROSITE" id="PS50090">
    <property type="entry name" value="MYB_LIKE"/>
    <property type="match status" value="2"/>
</dbReference>
<dbReference type="GO" id="GO:0003677">
    <property type="term" value="F:DNA binding"/>
    <property type="evidence" value="ECO:0007669"/>
    <property type="project" value="UniProtKB-KW"/>
</dbReference>
<keyword evidence="2" id="KW-0677">Repeat</keyword>
<evidence type="ECO:0000256" key="3">
    <source>
        <dbReference type="ARBA" id="ARBA00023015"/>
    </source>
</evidence>
<evidence type="ECO:0000256" key="1">
    <source>
        <dbReference type="ARBA" id="ARBA00004123"/>
    </source>
</evidence>
<dbReference type="InterPro" id="IPR017930">
    <property type="entry name" value="Myb_dom"/>
</dbReference>
<evidence type="ECO:0000256" key="7">
    <source>
        <dbReference type="ARBA" id="ARBA00023242"/>
    </source>
</evidence>
<accession>A0A097HUU5</accession>
<dbReference type="PANTHER" id="PTHR47999">
    <property type="entry name" value="TRANSCRIPTION FACTOR MYB8-RELATED-RELATED"/>
    <property type="match status" value="1"/>
</dbReference>
<dbReference type="FunFam" id="1.10.10.60:FF:000218">
    <property type="entry name" value="Myb transcription factor"/>
    <property type="match status" value="1"/>
</dbReference>
<dbReference type="GO" id="GO:0080090">
    <property type="term" value="P:regulation of primary metabolic process"/>
    <property type="evidence" value="ECO:0007669"/>
    <property type="project" value="UniProtKB-ARBA"/>
</dbReference>
<name>A0A097HUU5_JATCU</name>
<keyword evidence="6" id="KW-0804">Transcription</keyword>
<evidence type="ECO:0000256" key="5">
    <source>
        <dbReference type="ARBA" id="ARBA00023159"/>
    </source>
</evidence>
<evidence type="ECO:0000256" key="2">
    <source>
        <dbReference type="ARBA" id="ARBA00022737"/>
    </source>
</evidence>
<dbReference type="Pfam" id="PF00249">
    <property type="entry name" value="Myb_DNA-binding"/>
    <property type="match status" value="2"/>
</dbReference>
<dbReference type="SUPFAM" id="SSF46689">
    <property type="entry name" value="Homeodomain-like"/>
    <property type="match status" value="1"/>
</dbReference>
<dbReference type="EMBL" id="KM034740">
    <property type="protein sequence ID" value="AIT52320.1"/>
    <property type="molecule type" value="Genomic_DNA"/>
</dbReference>
<dbReference type="PANTHER" id="PTHR47999:SF24">
    <property type="entry name" value="TRANSCRIPTION FACTOR MYB90"/>
    <property type="match status" value="1"/>
</dbReference>
<feature type="domain" description="HTH myb-type" evidence="9">
    <location>
        <begin position="5"/>
        <end position="60"/>
    </location>
</feature>
<dbReference type="InterPro" id="IPR009057">
    <property type="entry name" value="Homeodomain-like_sf"/>
</dbReference>
<keyword evidence="3" id="KW-0805">Transcription regulation</keyword>
<dbReference type="CDD" id="cd00167">
    <property type="entry name" value="SANT"/>
    <property type="match status" value="2"/>
</dbReference>
<keyword evidence="5" id="KW-0010">Activator</keyword>
<reference evidence="10" key="1">
    <citation type="submission" date="2014-06" db="EMBL/GenBank/DDBJ databases">
        <title>Genome-wide analysis of the MYB gene family in physic nut (Jatropha curcas L.).</title>
        <authorList>
            <person name="Zhou C."/>
            <person name="Wu P."/>
            <person name="Chen Y."/>
            <person name="Li M."/>
            <person name="Jiang H."/>
            <person name="Wu G."/>
        </authorList>
    </citation>
    <scope>NUCLEOTIDE SEQUENCE</scope>
</reference>
<comment type="subcellular location">
    <subcellularLocation>
        <location evidence="1">Nucleus</location>
    </subcellularLocation>
</comment>
<dbReference type="AlphaFoldDB" id="A0A097HUU5"/>
<feature type="domain" description="Myb-like" evidence="8">
    <location>
        <begin position="4"/>
        <end position="56"/>
    </location>
</feature>
<proteinExistence type="predicted"/>
<evidence type="ECO:0000259" key="8">
    <source>
        <dbReference type="PROSITE" id="PS50090"/>
    </source>
</evidence>
<dbReference type="Gene3D" id="1.10.10.60">
    <property type="entry name" value="Homeodomain-like"/>
    <property type="match status" value="2"/>
</dbReference>
<dbReference type="PROSITE" id="PS51294">
    <property type="entry name" value="HTH_MYB"/>
    <property type="match status" value="2"/>
</dbReference>